<keyword evidence="1" id="KW-0732">Signal</keyword>
<dbReference type="RefSeq" id="WP_121917194.1">
    <property type="nucleotide sequence ID" value="NZ_REFV01000006.1"/>
</dbReference>
<comment type="caution">
    <text evidence="2">The sequence shown here is derived from an EMBL/GenBank/DDBJ whole genome shotgun (WGS) entry which is preliminary data.</text>
</comment>
<evidence type="ECO:0000313" key="2">
    <source>
        <dbReference type="EMBL" id="RMB59556.1"/>
    </source>
</evidence>
<evidence type="ECO:0008006" key="4">
    <source>
        <dbReference type="Google" id="ProtNLM"/>
    </source>
</evidence>
<dbReference type="Proteomes" id="UP000281985">
    <property type="component" value="Unassembled WGS sequence"/>
</dbReference>
<evidence type="ECO:0000256" key="1">
    <source>
        <dbReference type="SAM" id="SignalP"/>
    </source>
</evidence>
<proteinExistence type="predicted"/>
<protein>
    <recommendedName>
        <fullName evidence="4">C1q domain-containing protein</fullName>
    </recommendedName>
</protein>
<keyword evidence="3" id="KW-1185">Reference proteome</keyword>
<evidence type="ECO:0000313" key="3">
    <source>
        <dbReference type="Proteomes" id="UP000281985"/>
    </source>
</evidence>
<feature type="chain" id="PRO_5018294230" description="C1q domain-containing protein" evidence="1">
    <location>
        <begin position="20"/>
        <end position="241"/>
    </location>
</feature>
<accession>A0A3M0GQJ8</accession>
<name>A0A3M0GQJ8_9FLAO</name>
<sequence>MKHSIFFLVLLSFILSSTAQVGIGTATPRAALEVANSTQGGVLVPTYALSGTDDVASVIHPDGVSATPEEGTLVFNTTASTPSTDVNAIDVGFKYWDGSQWQGLGPKTGVMLRRFDLSTGGVGASGNVFNFPNLSFNNIAGSNYVSDDIILPRGVYVIESNLRLNSNNSVDWAVRLDGTEIAGSIRGSANPPSNSTNASETNLVAIVEITSASGAIDFQMVGGPGATVIAGQCYVKIEKIN</sequence>
<feature type="signal peptide" evidence="1">
    <location>
        <begin position="1"/>
        <end position="19"/>
    </location>
</feature>
<reference evidence="2 3" key="1">
    <citation type="submission" date="2018-10" db="EMBL/GenBank/DDBJ databases">
        <title>Dokdonia luteus sp. nov., isolated from sea water.</title>
        <authorList>
            <person name="Zhou L.Y."/>
            <person name="Du Z.J."/>
        </authorList>
    </citation>
    <scope>NUCLEOTIDE SEQUENCE [LARGE SCALE GENOMIC DNA]</scope>
    <source>
        <strain evidence="2 3">SH27</strain>
    </source>
</reference>
<dbReference type="AlphaFoldDB" id="A0A3M0GQJ8"/>
<gene>
    <name evidence="2" type="ORF">EAX61_08200</name>
</gene>
<organism evidence="2 3">
    <name type="scientific">Dokdonia sinensis</name>
    <dbReference type="NCBI Taxonomy" id="2479847"/>
    <lineage>
        <taxon>Bacteria</taxon>
        <taxon>Pseudomonadati</taxon>
        <taxon>Bacteroidota</taxon>
        <taxon>Flavobacteriia</taxon>
        <taxon>Flavobacteriales</taxon>
        <taxon>Flavobacteriaceae</taxon>
        <taxon>Dokdonia</taxon>
    </lineage>
</organism>
<dbReference type="EMBL" id="REFV01000006">
    <property type="protein sequence ID" value="RMB59556.1"/>
    <property type="molecule type" value="Genomic_DNA"/>
</dbReference>
<dbReference type="OrthoDB" id="1145211at2"/>